<dbReference type="PANTHER" id="PTHR33744">
    <property type="entry name" value="CARBOHYDRATE DIACID REGULATOR"/>
    <property type="match status" value="1"/>
</dbReference>
<name>A0A4R1HXW1_PSEEN</name>
<accession>A0A4R1HXW1</accession>
<dbReference type="PANTHER" id="PTHR33744:SF17">
    <property type="entry name" value="CONSERVED PROTEIN"/>
    <property type="match status" value="1"/>
</dbReference>
<feature type="domain" description="PucR C-terminal helix-turn-helix" evidence="1">
    <location>
        <begin position="475"/>
        <end position="530"/>
    </location>
</feature>
<proteinExistence type="predicted"/>
<dbReference type="InterPro" id="IPR042070">
    <property type="entry name" value="PucR_C-HTH_sf"/>
</dbReference>
<protein>
    <submittedName>
        <fullName evidence="2">CdaR family transcriptional regulator</fullName>
    </submittedName>
</protein>
<sequence length="551" mass="59648">MTTPVSAQGLTLDTLLGLVGGDFADVVHAPTGLDLTICAVLIYDTATTSQANPGDLILVIGVRPTDPAVGELLDVLAGEIVLAFKVADDQERTALRHLAVAHGATVLAISPQMSWDQLHALARTSISSAAATVADDRGVPFGDLFALANSAAASLEGPVIIDDDRMEVIAFSSLGDEIDEIRHQSIINRRPPKEFLAWCESTGILPRVRQSLRPVRVVPPDGATRLVTAIRGGTDILGYLWVAETKRELDQNSEDMLAEIARVAALQIIRSRINEDLDRRLRGDLLRNALAGRGDSQTVTTRLGLERGTFKLVAFARDDTGGTDSSTTDQLALRPVEDLLALRLEPSRRGAVTCCNGRVYAAIPQDPDEVGGELVTTLAREVVGQAQRQLRVQLRAAVSGEITDADGLLDARRDIDRLLNLPLLDESRRVVAFDDSVAEAVMSELTDLVLERPRLLHGGVAGMVVSDRDRGTEYLPSLRAYFEAGGDLTAASRTLFVHRNTLKYRLTRIRDAFGVDVDDFTQRLVAELQVAVFTSHPELRERLDASPADGD</sequence>
<dbReference type="EMBL" id="SMFZ01000001">
    <property type="protein sequence ID" value="TCK26363.1"/>
    <property type="molecule type" value="Genomic_DNA"/>
</dbReference>
<organism evidence="2 3">
    <name type="scientific">Pseudonocardia endophytica</name>
    <dbReference type="NCBI Taxonomy" id="401976"/>
    <lineage>
        <taxon>Bacteria</taxon>
        <taxon>Bacillati</taxon>
        <taxon>Actinomycetota</taxon>
        <taxon>Actinomycetes</taxon>
        <taxon>Pseudonocardiales</taxon>
        <taxon>Pseudonocardiaceae</taxon>
        <taxon>Pseudonocardia</taxon>
    </lineage>
</organism>
<evidence type="ECO:0000259" key="1">
    <source>
        <dbReference type="Pfam" id="PF13556"/>
    </source>
</evidence>
<gene>
    <name evidence="2" type="ORF">EV378_2196</name>
</gene>
<dbReference type="RefSeq" id="WP_165922242.1">
    <property type="nucleotide sequence ID" value="NZ_SMFZ01000001.1"/>
</dbReference>
<dbReference type="Gene3D" id="1.10.10.2840">
    <property type="entry name" value="PucR C-terminal helix-turn-helix domain"/>
    <property type="match status" value="1"/>
</dbReference>
<evidence type="ECO:0000313" key="3">
    <source>
        <dbReference type="Proteomes" id="UP000295560"/>
    </source>
</evidence>
<dbReference type="Pfam" id="PF13556">
    <property type="entry name" value="HTH_30"/>
    <property type="match status" value="1"/>
</dbReference>
<dbReference type="InterPro" id="IPR025736">
    <property type="entry name" value="PucR_C-HTH_dom"/>
</dbReference>
<reference evidence="2 3" key="1">
    <citation type="submission" date="2019-03" db="EMBL/GenBank/DDBJ databases">
        <title>Sequencing the genomes of 1000 actinobacteria strains.</title>
        <authorList>
            <person name="Klenk H.-P."/>
        </authorList>
    </citation>
    <scope>NUCLEOTIDE SEQUENCE [LARGE SCALE GENOMIC DNA]</scope>
    <source>
        <strain evidence="2 3">DSM 44969</strain>
    </source>
</reference>
<dbReference type="InterPro" id="IPR051448">
    <property type="entry name" value="CdaR-like_regulators"/>
</dbReference>
<comment type="caution">
    <text evidence="2">The sequence shown here is derived from an EMBL/GenBank/DDBJ whole genome shotgun (WGS) entry which is preliminary data.</text>
</comment>
<dbReference type="Proteomes" id="UP000295560">
    <property type="component" value="Unassembled WGS sequence"/>
</dbReference>
<dbReference type="AlphaFoldDB" id="A0A4R1HXW1"/>
<evidence type="ECO:0000313" key="2">
    <source>
        <dbReference type="EMBL" id="TCK26363.1"/>
    </source>
</evidence>
<keyword evidence="3" id="KW-1185">Reference proteome</keyword>